<keyword evidence="2" id="KW-1185">Reference proteome</keyword>
<dbReference type="RefSeq" id="WP_051905675.1">
    <property type="nucleotide sequence ID" value="NZ_JBLEZF010000003.1"/>
</dbReference>
<comment type="caution">
    <text evidence="1">The sequence shown here is derived from an EMBL/GenBank/DDBJ whole genome shotgun (WGS) entry which is preliminary data.</text>
</comment>
<protein>
    <recommendedName>
        <fullName evidence="3">VOC domain-containing protein</fullName>
    </recommendedName>
</protein>
<organism evidence="1 2">
    <name type="scientific">Pantoea septica</name>
    <dbReference type="NCBI Taxonomy" id="472695"/>
    <lineage>
        <taxon>Bacteria</taxon>
        <taxon>Pseudomonadati</taxon>
        <taxon>Pseudomonadota</taxon>
        <taxon>Gammaproteobacteria</taxon>
        <taxon>Enterobacterales</taxon>
        <taxon>Erwiniaceae</taxon>
        <taxon>Pantoea</taxon>
    </lineage>
</organism>
<reference evidence="1 2" key="1">
    <citation type="journal article" date="2017" name="Antonie Van Leeuwenhoek">
        <title>Phylogenomic resolution of the bacterial genus Pantoea and its relationship with Erwinia and Tatumella.</title>
        <authorList>
            <person name="Palmer M."/>
            <person name="Steenkamp E.T."/>
            <person name="Coetzee M.P."/>
            <person name="Chan W.Y."/>
            <person name="van Zyl E."/>
            <person name="De Maayer P."/>
            <person name="Coutinho T.A."/>
            <person name="Blom J."/>
            <person name="Smits T.H."/>
            <person name="Duffy B."/>
            <person name="Venter S.N."/>
        </authorList>
    </citation>
    <scope>NUCLEOTIDE SEQUENCE [LARGE SCALE GENOMIC DNA]</scope>
    <source>
        <strain evidence="1 2">LMG 5345</strain>
    </source>
</reference>
<proteinExistence type="predicted"/>
<name>A0ABX3UMW2_9GAMM</name>
<sequence>MQSLPSFCESKAGFGPLSGYRIQHFAVHVDDIKKAASLFESAGGKAFYLITTADVSDLSWSQ</sequence>
<accession>A0ABX3UMW2</accession>
<dbReference type="Proteomes" id="UP000193785">
    <property type="component" value="Unassembled WGS sequence"/>
</dbReference>
<evidence type="ECO:0008006" key="3">
    <source>
        <dbReference type="Google" id="ProtNLM"/>
    </source>
</evidence>
<evidence type="ECO:0000313" key="2">
    <source>
        <dbReference type="Proteomes" id="UP000193785"/>
    </source>
</evidence>
<gene>
    <name evidence="1" type="ORF">HA46_19365</name>
</gene>
<evidence type="ECO:0000313" key="1">
    <source>
        <dbReference type="EMBL" id="ORM90474.1"/>
    </source>
</evidence>
<dbReference type="EMBL" id="MLJJ01000059">
    <property type="protein sequence ID" value="ORM90474.1"/>
    <property type="molecule type" value="Genomic_DNA"/>
</dbReference>